<dbReference type="InterPro" id="IPR018488">
    <property type="entry name" value="cNMP-bd_CS"/>
</dbReference>
<dbReference type="PROSITE" id="PS50042">
    <property type="entry name" value="CNMP_BINDING_3"/>
    <property type="match status" value="1"/>
</dbReference>
<dbReference type="InterPro" id="IPR014710">
    <property type="entry name" value="RmlC-like_jellyroll"/>
</dbReference>
<name>A0A1I3Z4E3_9HYPH</name>
<dbReference type="CDD" id="cd00038">
    <property type="entry name" value="CAP_ED"/>
    <property type="match status" value="1"/>
</dbReference>
<dbReference type="PANTHER" id="PTHR24567:SF68">
    <property type="entry name" value="DNA-BINDING TRANSCRIPTIONAL DUAL REGULATOR CRP"/>
    <property type="match status" value="1"/>
</dbReference>
<dbReference type="GO" id="GO:0003700">
    <property type="term" value="F:DNA-binding transcription factor activity"/>
    <property type="evidence" value="ECO:0007669"/>
    <property type="project" value="TreeGrafter"/>
</dbReference>
<dbReference type="AlphaFoldDB" id="A0A1I3Z4E3"/>
<organism evidence="2 3">
    <name type="scientific">Methylocapsa palsarum</name>
    <dbReference type="NCBI Taxonomy" id="1612308"/>
    <lineage>
        <taxon>Bacteria</taxon>
        <taxon>Pseudomonadati</taxon>
        <taxon>Pseudomonadota</taxon>
        <taxon>Alphaproteobacteria</taxon>
        <taxon>Hyphomicrobiales</taxon>
        <taxon>Beijerinckiaceae</taxon>
        <taxon>Methylocapsa</taxon>
    </lineage>
</organism>
<evidence type="ECO:0000313" key="3">
    <source>
        <dbReference type="Proteomes" id="UP000198755"/>
    </source>
</evidence>
<keyword evidence="3" id="KW-1185">Reference proteome</keyword>
<proteinExistence type="predicted"/>
<dbReference type="Pfam" id="PF00027">
    <property type="entry name" value="cNMP_binding"/>
    <property type="match status" value="1"/>
</dbReference>
<dbReference type="STRING" id="1612308.SAMN05444581_10765"/>
<gene>
    <name evidence="2" type="ORF">SAMN05444581_10765</name>
</gene>
<sequence>MVDGGLSLINVVFSAAPRKPAGAGDYLFLAVEIVTWAEALSAIASARARGMIQLRSIALLNNVLGVLAGLGNGSLASVVKHTVNFPLNASRLRQMQKLVTTVKAASGSDLKLQWLKPFMHPRVLKKGEIIFSKGDDADEAFLIVSGRVEIMEASVALGPGEMLGEMALFTGRRQRTASAICATEAQLLFITYEAFEQLCFQNPEFGFYVTRLVARRCERDMSPNQSASGPALRGASVRLQEAAGAGAEPMVIHAPEAARRKLRALADEQGRPVGDLAAEALDLLFVKYGAVNQTAPAAFDLGES</sequence>
<dbReference type="InterPro" id="IPR018490">
    <property type="entry name" value="cNMP-bd_dom_sf"/>
</dbReference>
<protein>
    <submittedName>
        <fullName evidence="2">Cyclic nucleotide-binding domain-containing protein</fullName>
    </submittedName>
</protein>
<dbReference type="PROSITE" id="PS00889">
    <property type="entry name" value="CNMP_BINDING_2"/>
    <property type="match status" value="1"/>
</dbReference>
<dbReference type="SMART" id="SM00100">
    <property type="entry name" value="cNMP"/>
    <property type="match status" value="1"/>
</dbReference>
<feature type="domain" description="Cyclic nucleotide-binding" evidence="1">
    <location>
        <begin position="119"/>
        <end position="198"/>
    </location>
</feature>
<dbReference type="InterPro" id="IPR000595">
    <property type="entry name" value="cNMP-bd_dom"/>
</dbReference>
<dbReference type="InterPro" id="IPR050397">
    <property type="entry name" value="Env_Response_Regulators"/>
</dbReference>
<dbReference type="Pfam" id="PF20605">
    <property type="entry name" value="Antitox_RHH"/>
    <property type="match status" value="1"/>
</dbReference>
<dbReference type="SUPFAM" id="SSF51206">
    <property type="entry name" value="cAMP-binding domain-like"/>
    <property type="match status" value="1"/>
</dbReference>
<dbReference type="InterPro" id="IPR046765">
    <property type="entry name" value="Antitox_RHH"/>
</dbReference>
<dbReference type="RefSeq" id="WP_091681487.1">
    <property type="nucleotide sequence ID" value="NZ_FOSN01000007.1"/>
</dbReference>
<dbReference type="OrthoDB" id="8086566at2"/>
<accession>A0A1I3Z4E3</accession>
<evidence type="ECO:0000259" key="1">
    <source>
        <dbReference type="PROSITE" id="PS50042"/>
    </source>
</evidence>
<dbReference type="PANTHER" id="PTHR24567">
    <property type="entry name" value="CRP FAMILY TRANSCRIPTIONAL REGULATORY PROTEIN"/>
    <property type="match status" value="1"/>
</dbReference>
<reference evidence="2 3" key="1">
    <citation type="submission" date="2016-10" db="EMBL/GenBank/DDBJ databases">
        <authorList>
            <person name="de Groot N.N."/>
        </authorList>
    </citation>
    <scope>NUCLEOTIDE SEQUENCE [LARGE SCALE GENOMIC DNA]</scope>
    <source>
        <strain evidence="2 3">NE2</strain>
    </source>
</reference>
<dbReference type="Gene3D" id="2.60.120.10">
    <property type="entry name" value="Jelly Rolls"/>
    <property type="match status" value="1"/>
</dbReference>
<dbReference type="EMBL" id="FOSN01000007">
    <property type="protein sequence ID" value="SFK38880.1"/>
    <property type="molecule type" value="Genomic_DNA"/>
</dbReference>
<evidence type="ECO:0000313" key="2">
    <source>
        <dbReference type="EMBL" id="SFK38880.1"/>
    </source>
</evidence>
<dbReference type="Proteomes" id="UP000198755">
    <property type="component" value="Unassembled WGS sequence"/>
</dbReference>
<dbReference type="GO" id="GO:0005829">
    <property type="term" value="C:cytosol"/>
    <property type="evidence" value="ECO:0007669"/>
    <property type="project" value="TreeGrafter"/>
</dbReference>